<dbReference type="PANTHER" id="PTHR41287">
    <property type="match status" value="1"/>
</dbReference>
<dbReference type="PANTHER" id="PTHR41287:SF1">
    <property type="entry name" value="PROTEIN YMFN"/>
    <property type="match status" value="1"/>
</dbReference>
<evidence type="ECO:0000256" key="1">
    <source>
        <dbReference type="SAM" id="MobiDB-lite"/>
    </source>
</evidence>
<proteinExistence type="predicted"/>
<evidence type="ECO:0000313" key="2">
    <source>
        <dbReference type="EMBL" id="SIQ07107.1"/>
    </source>
</evidence>
<dbReference type="EMBL" id="FTNF01000001">
    <property type="protein sequence ID" value="SIQ07107.1"/>
    <property type="molecule type" value="Genomic_DNA"/>
</dbReference>
<protein>
    <submittedName>
        <fullName evidence="2">Phage Terminase</fullName>
    </submittedName>
</protein>
<dbReference type="Gene3D" id="3.40.50.300">
    <property type="entry name" value="P-loop containing nucleotide triphosphate hydrolases"/>
    <property type="match status" value="1"/>
</dbReference>
<dbReference type="Proteomes" id="UP000186004">
    <property type="component" value="Unassembled WGS sequence"/>
</dbReference>
<dbReference type="STRING" id="1198245.SAMN05444858_1011"/>
<keyword evidence="3" id="KW-1185">Reference proteome</keyword>
<accession>A0A1N6PS02</accession>
<dbReference type="InterPro" id="IPR027417">
    <property type="entry name" value="P-loop_NTPase"/>
</dbReference>
<evidence type="ECO:0000313" key="3">
    <source>
        <dbReference type="Proteomes" id="UP000186004"/>
    </source>
</evidence>
<dbReference type="InterPro" id="IPR005021">
    <property type="entry name" value="Terminase_largesu-like"/>
</dbReference>
<dbReference type="OrthoDB" id="3188010at2"/>
<reference evidence="2 3" key="1">
    <citation type="submission" date="2017-01" db="EMBL/GenBank/DDBJ databases">
        <authorList>
            <person name="Mah S.A."/>
            <person name="Swanson W.J."/>
            <person name="Moy G.W."/>
            <person name="Vacquier V.D."/>
        </authorList>
    </citation>
    <scope>NUCLEOTIDE SEQUENCE [LARGE SCALE GENOMIC DNA]</scope>
    <source>
        <strain evidence="2 3">DSM 45758</strain>
    </source>
</reference>
<name>A0A1N6PS02_9ACTN</name>
<dbReference type="AlphaFoldDB" id="A0A1N6PS02"/>
<gene>
    <name evidence="2" type="ORF">SAMN05444858_1011</name>
</gene>
<sequence>MTATTAQAETRSSSWSASGEPLLGSTLPRRYTPPLVVGPPGPCSCGCALDRDTSYGFAVIDFARYVLEEPLDPWEEFAVIHAGELLPDGRPRFRQVLILVARQNGKTHLLRVLKLYWLFVEQWPVILGTSTDRNYAKKDWRKLCDIAIANPYLREALPRHKNKGVITQIGEEALNTADGCQYMFAATNRRAGRSLSIDRLVIDELREHTSWDAWNAATNAMNARPLGQVYCITNQGDDTGIVLDSLHARALRVIKEGITDSRIGLFEWSAPDGSDLLDPEAWAAANPNLGRRIDPDSLREELERAAEKGGDEEARARTEILCQRVRSLDAAVDPVAWEECHVPGDMSGLRSRVALCLDISPDRRHATLAAAAVMEDGRARVEVVAAWNGVDATRQLRAELLPLVRKVKPFAFGWMPNGPAAALTADLQKRKGSANIWPPNVAVEEIRAEVSAICMGLADQVEAHRVVHAGDPLLSTHVTAAAKLRSGDTWRFSRKGDGHCDAAYAAAGAIHLARTLPAPIGKPRLVVAS</sequence>
<feature type="region of interest" description="Disordered" evidence="1">
    <location>
        <begin position="1"/>
        <end position="21"/>
    </location>
</feature>
<feature type="compositionally biased region" description="Polar residues" evidence="1">
    <location>
        <begin position="1"/>
        <end position="17"/>
    </location>
</feature>
<organism evidence="2 3">
    <name type="scientific">Micromonospora avicenniae</name>
    <dbReference type="NCBI Taxonomy" id="1198245"/>
    <lineage>
        <taxon>Bacteria</taxon>
        <taxon>Bacillati</taxon>
        <taxon>Actinomycetota</taxon>
        <taxon>Actinomycetes</taxon>
        <taxon>Micromonosporales</taxon>
        <taxon>Micromonosporaceae</taxon>
        <taxon>Micromonospora</taxon>
    </lineage>
</organism>